<organism evidence="6 7">
    <name type="scientific">Vanilla planifolia</name>
    <name type="common">Vanilla</name>
    <dbReference type="NCBI Taxonomy" id="51239"/>
    <lineage>
        <taxon>Eukaryota</taxon>
        <taxon>Viridiplantae</taxon>
        <taxon>Streptophyta</taxon>
        <taxon>Embryophyta</taxon>
        <taxon>Tracheophyta</taxon>
        <taxon>Spermatophyta</taxon>
        <taxon>Magnoliopsida</taxon>
        <taxon>Liliopsida</taxon>
        <taxon>Asparagales</taxon>
        <taxon>Orchidaceae</taxon>
        <taxon>Vanilloideae</taxon>
        <taxon>Vanilleae</taxon>
        <taxon>Vanilla</taxon>
    </lineage>
</organism>
<evidence type="ECO:0000256" key="3">
    <source>
        <dbReference type="ARBA" id="ARBA00023274"/>
    </source>
</evidence>
<dbReference type="GO" id="GO:0005840">
    <property type="term" value="C:ribosome"/>
    <property type="evidence" value="ECO:0007669"/>
    <property type="project" value="UniProtKB-KW"/>
</dbReference>
<feature type="region of interest" description="Disordered" evidence="5">
    <location>
        <begin position="499"/>
        <end position="521"/>
    </location>
</feature>
<keyword evidence="4" id="KW-0175">Coiled coil</keyword>
<comment type="similarity">
    <text evidence="1">Belongs to the universal ribosomal protein uL29 family.</text>
</comment>
<keyword evidence="3" id="KW-0687">Ribonucleoprotein</keyword>
<dbReference type="Gene3D" id="1.10.287.310">
    <property type="match status" value="1"/>
</dbReference>
<dbReference type="EMBL" id="JADCNL010000010">
    <property type="protein sequence ID" value="KAG0463740.1"/>
    <property type="molecule type" value="Genomic_DNA"/>
</dbReference>
<evidence type="ECO:0008006" key="8">
    <source>
        <dbReference type="Google" id="ProtNLM"/>
    </source>
</evidence>
<comment type="caution">
    <text evidence="6">The sequence shown here is derived from an EMBL/GenBank/DDBJ whole genome shotgun (WGS) entry which is preliminary data.</text>
</comment>
<reference evidence="6 7" key="1">
    <citation type="journal article" date="2020" name="Nat. Food">
        <title>A phased Vanilla planifolia genome enables genetic improvement of flavour and production.</title>
        <authorList>
            <person name="Hasing T."/>
            <person name="Tang H."/>
            <person name="Brym M."/>
            <person name="Khazi F."/>
            <person name="Huang T."/>
            <person name="Chambers A.H."/>
        </authorList>
    </citation>
    <scope>NUCLEOTIDE SEQUENCE [LARGE SCALE GENOMIC DNA]</scope>
    <source>
        <tissue evidence="6">Leaf</tissue>
    </source>
</reference>
<dbReference type="Pfam" id="PF00831">
    <property type="entry name" value="Ribosomal_L29"/>
    <property type="match status" value="1"/>
</dbReference>
<dbReference type="InterPro" id="IPR036049">
    <property type="entry name" value="Ribosomal_uL29_sf"/>
</dbReference>
<dbReference type="InterPro" id="IPR001854">
    <property type="entry name" value="Ribosomal_uL29"/>
</dbReference>
<evidence type="ECO:0000313" key="6">
    <source>
        <dbReference type="EMBL" id="KAG0463740.1"/>
    </source>
</evidence>
<dbReference type="OrthoDB" id="421393at2759"/>
<sequence length="667" mass="74716">MSWLKTAVNRAVEVSGKKGLGRTVRGYADSVVQQAGQAVAGGARVIQSRIGNLNYRSFNYTVRRLEEAAVSCRGQERVELLRRWLLALNEIERICGNSLAPLPTELSNLATMTRENSSLILFFDSDLDGEPLNFREVFLQSQALEGMIMSMILEEPNDEEVSLLQEIFGLCLTGGKEVHDALIRNIQDLAAAFTDYEDEVLVKREELLQFAQCAVSGLKLNADLARIDAEVSTLWQKIYGMEALNVSSDEASQSTSGKLTSATIEALEEALEEVQLCSRLEELLLKKKTVKTGDTLETHSEKVGKLKVLAESLANSSSKAETRISDQRHQLEEALNFRVAKATEVSETEKGLIAEISELEKQKDDLEAELNKKELEVSVNLLKTLLDNIMNFDSKKDDLPNAYGTVLQETNRLKILVEEYLQVERKVITALIVVDQMKELFYAERDGISRRNDPQIEELFESIEKARKEFGLIERPKPDIKNAMERDISSENKLQRIASTAANSNITPRAKGTESPESVASTTGQNFYSAADLAKLDSDIGSPYAAGIKVHELRQKSKTELLNQLKDLKAELSLLRVAKATGAAPHKLSKIKVVRLSIAQVLTVISQKQKSALREAYKKKKLLPLDLRPKKTRAIRRSLTKFQASLKTERQKKQERYFPMRKYAIKA</sequence>
<proteinExistence type="inferred from homology"/>
<feature type="coiled-coil region" evidence="4">
    <location>
        <begin position="349"/>
        <end position="376"/>
    </location>
</feature>
<dbReference type="FunFam" id="1.10.287.310:FF:000002">
    <property type="entry name" value="60S ribosomal protein L35"/>
    <property type="match status" value="1"/>
</dbReference>
<accession>A0A835Q3W7</accession>
<evidence type="ECO:0000256" key="2">
    <source>
        <dbReference type="ARBA" id="ARBA00022980"/>
    </source>
</evidence>
<dbReference type="PANTHER" id="PTHR34121">
    <property type="entry name" value="MYOSIN-11"/>
    <property type="match status" value="1"/>
</dbReference>
<dbReference type="SUPFAM" id="SSF46561">
    <property type="entry name" value="Ribosomal protein L29 (L29p)"/>
    <property type="match status" value="1"/>
</dbReference>
<evidence type="ECO:0000256" key="5">
    <source>
        <dbReference type="SAM" id="MobiDB-lite"/>
    </source>
</evidence>
<gene>
    <name evidence="6" type="ORF">HPP92_019809</name>
</gene>
<keyword evidence="7" id="KW-1185">Reference proteome</keyword>
<evidence type="ECO:0000256" key="4">
    <source>
        <dbReference type="SAM" id="Coils"/>
    </source>
</evidence>
<dbReference type="GO" id="GO:0003735">
    <property type="term" value="F:structural constituent of ribosome"/>
    <property type="evidence" value="ECO:0007669"/>
    <property type="project" value="InterPro"/>
</dbReference>
<dbReference type="GO" id="GO:1990904">
    <property type="term" value="C:ribonucleoprotein complex"/>
    <property type="evidence" value="ECO:0007669"/>
    <property type="project" value="UniProtKB-KW"/>
</dbReference>
<dbReference type="Proteomes" id="UP000636800">
    <property type="component" value="Chromosome 10"/>
</dbReference>
<keyword evidence="2" id="KW-0689">Ribosomal protein</keyword>
<dbReference type="AlphaFoldDB" id="A0A835Q3W7"/>
<dbReference type="HAMAP" id="MF_00374">
    <property type="entry name" value="Ribosomal_uL29"/>
    <property type="match status" value="1"/>
</dbReference>
<dbReference type="CDD" id="cd00427">
    <property type="entry name" value="Ribosomal_L29_HIP"/>
    <property type="match status" value="1"/>
</dbReference>
<protein>
    <recommendedName>
        <fullName evidence="8">60S ribosomal protein L35</fullName>
    </recommendedName>
</protein>
<evidence type="ECO:0000256" key="1">
    <source>
        <dbReference type="ARBA" id="ARBA00009254"/>
    </source>
</evidence>
<name>A0A835Q3W7_VANPL</name>
<dbReference type="PANTHER" id="PTHR34121:SF1">
    <property type="entry name" value="FILAMIN-A-INTERACTING PROTEIN 1"/>
    <property type="match status" value="1"/>
</dbReference>
<dbReference type="Gene3D" id="6.10.250.3450">
    <property type="match status" value="1"/>
</dbReference>
<dbReference type="GO" id="GO:0006412">
    <property type="term" value="P:translation"/>
    <property type="evidence" value="ECO:0007669"/>
    <property type="project" value="InterPro"/>
</dbReference>
<evidence type="ECO:0000313" key="7">
    <source>
        <dbReference type="Proteomes" id="UP000636800"/>
    </source>
</evidence>
<dbReference type="FunFam" id="6.10.250.3450:FF:000001">
    <property type="entry name" value="60S ribosomal protein L35"/>
    <property type="match status" value="1"/>
</dbReference>
<dbReference type="NCBIfam" id="TIGR00012">
    <property type="entry name" value="L29"/>
    <property type="match status" value="1"/>
</dbReference>